<accession>A0A1H0XIF5</accession>
<sequence length="193" mass="20591">MRAWLFGALLCLTASVGLAAWWSLDGQDARPTQALAPALAPASTAHLAPAPPTAAAVLPAAALAQPAPREPVADAEQAPSLSVPEAQMLMQLMAEQGDPRSPALGQRQPRQAASAAQLADPAQYRDFEEQHSRALIKAYTGGIEQIPAIRQRIEEEAQAGRRSAEEIDEARAALQQLEMLQSKLQREAPELLP</sequence>
<protein>
    <recommendedName>
        <fullName evidence="5">Phospholipase C accessory protein PlcR</fullName>
    </recommendedName>
</protein>
<proteinExistence type="predicted"/>
<dbReference type="AlphaFoldDB" id="A0A1H0XIF5"/>
<feature type="signal peptide" evidence="2">
    <location>
        <begin position="1"/>
        <end position="19"/>
    </location>
</feature>
<gene>
    <name evidence="3" type="ORF">SAMN05216213_12038</name>
</gene>
<feature type="compositionally biased region" description="Low complexity" evidence="1">
    <location>
        <begin position="106"/>
        <end position="122"/>
    </location>
</feature>
<feature type="chain" id="PRO_5011667573" description="Phospholipase C accessory protein PlcR" evidence="2">
    <location>
        <begin position="20"/>
        <end position="193"/>
    </location>
</feature>
<organism evidence="3 4">
    <name type="scientific">Ectopseudomonas guguanensis</name>
    <dbReference type="NCBI Taxonomy" id="1198456"/>
    <lineage>
        <taxon>Bacteria</taxon>
        <taxon>Pseudomonadati</taxon>
        <taxon>Pseudomonadota</taxon>
        <taxon>Gammaproteobacteria</taxon>
        <taxon>Pseudomonadales</taxon>
        <taxon>Pseudomonadaceae</taxon>
        <taxon>Ectopseudomonas</taxon>
    </lineage>
</organism>
<keyword evidence="2" id="KW-0732">Signal</keyword>
<dbReference type="RefSeq" id="WP_090435110.1">
    <property type="nucleotide sequence ID" value="NZ_FNJJ01000020.1"/>
</dbReference>
<dbReference type="GeneID" id="300934204"/>
<keyword evidence="4" id="KW-1185">Reference proteome</keyword>
<feature type="region of interest" description="Disordered" evidence="1">
    <location>
        <begin position="97"/>
        <end position="123"/>
    </location>
</feature>
<evidence type="ECO:0000256" key="1">
    <source>
        <dbReference type="SAM" id="MobiDB-lite"/>
    </source>
</evidence>
<name>A0A1H0XIF5_9GAMM</name>
<evidence type="ECO:0008006" key="5">
    <source>
        <dbReference type="Google" id="ProtNLM"/>
    </source>
</evidence>
<evidence type="ECO:0000256" key="2">
    <source>
        <dbReference type="SAM" id="SignalP"/>
    </source>
</evidence>
<reference evidence="4" key="1">
    <citation type="submission" date="2016-10" db="EMBL/GenBank/DDBJ databases">
        <authorList>
            <person name="Varghese N."/>
            <person name="Submissions S."/>
        </authorList>
    </citation>
    <scope>NUCLEOTIDE SEQUENCE [LARGE SCALE GENOMIC DNA]</scope>
    <source>
        <strain evidence="4">JCM 18416</strain>
    </source>
</reference>
<dbReference type="EMBL" id="FNJJ01000020">
    <property type="protein sequence ID" value="SDQ02386.1"/>
    <property type="molecule type" value="Genomic_DNA"/>
</dbReference>
<evidence type="ECO:0000313" key="4">
    <source>
        <dbReference type="Proteomes" id="UP000199460"/>
    </source>
</evidence>
<dbReference type="Proteomes" id="UP000199460">
    <property type="component" value="Unassembled WGS sequence"/>
</dbReference>
<dbReference type="OrthoDB" id="6896049at2"/>
<evidence type="ECO:0000313" key="3">
    <source>
        <dbReference type="EMBL" id="SDQ02386.1"/>
    </source>
</evidence>